<accession>A0A085VIQ2</accession>
<dbReference type="OrthoDB" id="9807532at2"/>
<dbReference type="RefSeq" id="WP_032628454.1">
    <property type="nucleotide sequence ID" value="NZ_JPQU01000034.1"/>
</dbReference>
<reference evidence="1 2" key="1">
    <citation type="submission" date="2014-07" db="EMBL/GenBank/DDBJ databases">
        <title>Draft Genome Sequences of Environmental Pseudomonas syringae strains.</title>
        <authorList>
            <person name="Baltrus D.A."/>
            <person name="Berge O."/>
            <person name="Morris C."/>
        </authorList>
    </citation>
    <scope>NUCLEOTIDE SEQUENCE [LARGE SCALE GENOMIC DNA]</scope>
    <source>
        <strain evidence="1 2">GAW0119</strain>
    </source>
</reference>
<dbReference type="Pfam" id="PF02566">
    <property type="entry name" value="OsmC"/>
    <property type="match status" value="1"/>
</dbReference>
<dbReference type="InterPro" id="IPR003718">
    <property type="entry name" value="OsmC/Ohr_fam"/>
</dbReference>
<gene>
    <name evidence="1" type="ORF">IV01_11840</name>
</gene>
<dbReference type="EMBL" id="JPQU01000034">
    <property type="protein sequence ID" value="KFE55315.1"/>
    <property type="molecule type" value="Genomic_DNA"/>
</dbReference>
<name>A0A085VIQ2_PSESX</name>
<dbReference type="NCBIfam" id="TIGR03562">
    <property type="entry name" value="osmo_induc_OsmC"/>
    <property type="match status" value="1"/>
</dbReference>
<organism evidence="1 2">
    <name type="scientific">Pseudomonas syringae</name>
    <dbReference type="NCBI Taxonomy" id="317"/>
    <lineage>
        <taxon>Bacteria</taxon>
        <taxon>Pseudomonadati</taxon>
        <taxon>Pseudomonadota</taxon>
        <taxon>Gammaproteobacteria</taxon>
        <taxon>Pseudomonadales</taxon>
        <taxon>Pseudomonadaceae</taxon>
        <taxon>Pseudomonas</taxon>
    </lineage>
</organism>
<protein>
    <submittedName>
        <fullName evidence="1">Peroxiredoxin OsmC</fullName>
    </submittedName>
</protein>
<dbReference type="Gene3D" id="3.30.300.20">
    <property type="match status" value="1"/>
</dbReference>
<dbReference type="PANTHER" id="PTHR42830">
    <property type="entry name" value="OSMOTICALLY INDUCIBLE FAMILY PROTEIN"/>
    <property type="match status" value="1"/>
</dbReference>
<evidence type="ECO:0000313" key="2">
    <source>
        <dbReference type="Proteomes" id="UP000028631"/>
    </source>
</evidence>
<dbReference type="PANTHER" id="PTHR42830:SF1">
    <property type="entry name" value="OSMOTICALLY INDUCIBLE FAMILY PROTEIN"/>
    <property type="match status" value="1"/>
</dbReference>
<proteinExistence type="predicted"/>
<dbReference type="AlphaFoldDB" id="A0A085VIQ2"/>
<dbReference type="InterPro" id="IPR052707">
    <property type="entry name" value="OsmC_Ohr_Peroxiredoxin"/>
</dbReference>
<dbReference type="InterPro" id="IPR015946">
    <property type="entry name" value="KH_dom-like_a/b"/>
</dbReference>
<dbReference type="GO" id="GO:0004601">
    <property type="term" value="F:peroxidase activity"/>
    <property type="evidence" value="ECO:0007669"/>
    <property type="project" value="InterPro"/>
</dbReference>
<dbReference type="SUPFAM" id="SSF82784">
    <property type="entry name" value="OsmC-like"/>
    <property type="match status" value="1"/>
</dbReference>
<dbReference type="InterPro" id="IPR036102">
    <property type="entry name" value="OsmC/Ohrsf"/>
</dbReference>
<dbReference type="GO" id="GO:0006979">
    <property type="term" value="P:response to oxidative stress"/>
    <property type="evidence" value="ECO:0007669"/>
    <property type="project" value="InterPro"/>
</dbReference>
<dbReference type="Proteomes" id="UP000028631">
    <property type="component" value="Unassembled WGS sequence"/>
</dbReference>
<evidence type="ECO:0000313" key="1">
    <source>
        <dbReference type="EMBL" id="KFE55315.1"/>
    </source>
</evidence>
<sequence>MSIVKKASAHWEGDLKTGIGSISTETGVLREAPYGFKARFEGGKGTNPEELIGAAHAGCFSMALSMILGGENLTAESIDTTADVTLDQVEGGFAISAVHLTLKAKVPGATQEQFDKLTKMAKEGCPVSKVLNAKITLDATLVS</sequence>
<comment type="caution">
    <text evidence="1">The sequence shown here is derived from an EMBL/GenBank/DDBJ whole genome shotgun (WGS) entry which is preliminary data.</text>
</comment>
<keyword evidence="2" id="KW-1185">Reference proteome</keyword>
<dbReference type="PATRIC" id="fig|317.175.peg.2462"/>
<dbReference type="InterPro" id="IPR019904">
    <property type="entry name" value="Peroxiredoxin_OsmC"/>
</dbReference>